<dbReference type="PANTHER" id="PTHR44757">
    <property type="entry name" value="DIGUANYLATE CYCLASE DGCP"/>
    <property type="match status" value="1"/>
</dbReference>
<dbReference type="InterPro" id="IPR001633">
    <property type="entry name" value="EAL_dom"/>
</dbReference>
<feature type="domain" description="PAS" evidence="1">
    <location>
        <begin position="167"/>
        <end position="237"/>
    </location>
</feature>
<feature type="domain" description="EAL" evidence="2">
    <location>
        <begin position="1"/>
        <end position="150"/>
    </location>
</feature>
<dbReference type="NCBIfam" id="TIGR00229">
    <property type="entry name" value="sensory_box"/>
    <property type="match status" value="1"/>
</dbReference>
<reference evidence="3 4" key="1">
    <citation type="submission" date="2016-05" db="EMBL/GenBank/DDBJ databases">
        <title>Complete genome sequence of Novosphingobium guangzhouense SA925(T).</title>
        <authorList>
            <person name="Sha S."/>
        </authorList>
    </citation>
    <scope>NUCLEOTIDE SEQUENCE [LARGE SCALE GENOMIC DNA]</scope>
    <source>
        <strain evidence="3 4">SA925</strain>
    </source>
</reference>
<keyword evidence="4" id="KW-1185">Reference proteome</keyword>
<evidence type="ECO:0000259" key="1">
    <source>
        <dbReference type="PROSITE" id="PS50112"/>
    </source>
</evidence>
<dbReference type="AlphaFoldDB" id="A0A2K2FYV1"/>
<dbReference type="SMART" id="SM00052">
    <property type="entry name" value="EAL"/>
    <property type="match status" value="1"/>
</dbReference>
<proteinExistence type="predicted"/>
<accession>A0A2K2FYV1</accession>
<evidence type="ECO:0000313" key="4">
    <source>
        <dbReference type="Proteomes" id="UP000236327"/>
    </source>
</evidence>
<dbReference type="Gene3D" id="3.20.20.450">
    <property type="entry name" value="EAL domain"/>
    <property type="match status" value="1"/>
</dbReference>
<name>A0A2K2FYV1_9SPHN</name>
<dbReference type="Pfam" id="PF08448">
    <property type="entry name" value="PAS_4"/>
    <property type="match status" value="1"/>
</dbReference>
<gene>
    <name evidence="3" type="ORF">A8V01_21910</name>
</gene>
<organism evidence="3 4">
    <name type="scientific">Novosphingobium guangzhouense</name>
    <dbReference type="NCBI Taxonomy" id="1850347"/>
    <lineage>
        <taxon>Bacteria</taxon>
        <taxon>Pseudomonadati</taxon>
        <taxon>Pseudomonadota</taxon>
        <taxon>Alphaproteobacteria</taxon>
        <taxon>Sphingomonadales</taxon>
        <taxon>Sphingomonadaceae</taxon>
        <taxon>Novosphingobium</taxon>
    </lineage>
</organism>
<dbReference type="InterPro" id="IPR000014">
    <property type="entry name" value="PAS"/>
</dbReference>
<dbReference type="Gene3D" id="3.30.450.20">
    <property type="entry name" value="PAS domain"/>
    <property type="match status" value="2"/>
</dbReference>
<dbReference type="Pfam" id="PF08447">
    <property type="entry name" value="PAS_3"/>
    <property type="match status" value="1"/>
</dbReference>
<dbReference type="InterPro" id="IPR035919">
    <property type="entry name" value="EAL_sf"/>
</dbReference>
<dbReference type="SUPFAM" id="SSF55785">
    <property type="entry name" value="PYP-like sensor domain (PAS domain)"/>
    <property type="match status" value="2"/>
</dbReference>
<evidence type="ECO:0000313" key="3">
    <source>
        <dbReference type="EMBL" id="PNU03928.1"/>
    </source>
</evidence>
<dbReference type="SUPFAM" id="SSF141868">
    <property type="entry name" value="EAL domain-like"/>
    <property type="match status" value="1"/>
</dbReference>
<dbReference type="EMBL" id="LYMM01000041">
    <property type="protein sequence ID" value="PNU03928.1"/>
    <property type="molecule type" value="Genomic_DNA"/>
</dbReference>
<dbReference type="PROSITE" id="PS50883">
    <property type="entry name" value="EAL"/>
    <property type="match status" value="1"/>
</dbReference>
<sequence>MPDWLMAEEVRAGFPLNRLQIEVTEGSLHSQEETAYATLRKLDSLGVKVSIDDFGTGYSSLARLEAFPFRKLKIDARFVRGLDRDAGKRRIAAAIIGLGQSLGITVVAEGVESEKEASILSDLGCPLGQGWLFGAGVPAHEAREMVDGLGTPHTDTPPLLDASPFQQLHQLRSLYQQSPAGLCFLDVNLRHVRVNDLFAKMLGASSFQITGKTIDEVLSDPTLDQLREILNAALKNDHTPTQEVVIAERDYQVFVQKVVDVGGDVIGLSLVTVDVTEQKHIIRKLHLSDAHFRHLAEVSPTIAWAARPDGTVDYISPLATDIEGEAMQKRIDRWYSKMHTDDLARVRAEWLAWLPSVRPFSTTFRMAQTGGNYLLMRSRAHPQLDENGAVIRWNGMISPLIVDEGA</sequence>
<dbReference type="PROSITE" id="PS50112">
    <property type="entry name" value="PAS"/>
    <property type="match status" value="1"/>
</dbReference>
<dbReference type="InterPro" id="IPR013656">
    <property type="entry name" value="PAS_4"/>
</dbReference>
<dbReference type="CDD" id="cd00130">
    <property type="entry name" value="PAS"/>
    <property type="match status" value="1"/>
</dbReference>
<comment type="caution">
    <text evidence="3">The sequence shown here is derived from an EMBL/GenBank/DDBJ whole genome shotgun (WGS) entry which is preliminary data.</text>
</comment>
<dbReference type="InterPro" id="IPR052155">
    <property type="entry name" value="Biofilm_reg_signaling"/>
</dbReference>
<dbReference type="InterPro" id="IPR013655">
    <property type="entry name" value="PAS_fold_3"/>
</dbReference>
<dbReference type="Proteomes" id="UP000236327">
    <property type="component" value="Unassembled WGS sequence"/>
</dbReference>
<protein>
    <recommendedName>
        <fullName evidence="5">Diguanylate cyclase</fullName>
    </recommendedName>
</protein>
<evidence type="ECO:0000259" key="2">
    <source>
        <dbReference type="PROSITE" id="PS50883"/>
    </source>
</evidence>
<dbReference type="SMART" id="SM00091">
    <property type="entry name" value="PAS"/>
    <property type="match status" value="2"/>
</dbReference>
<dbReference type="InterPro" id="IPR035965">
    <property type="entry name" value="PAS-like_dom_sf"/>
</dbReference>
<evidence type="ECO:0008006" key="5">
    <source>
        <dbReference type="Google" id="ProtNLM"/>
    </source>
</evidence>
<dbReference type="CDD" id="cd01948">
    <property type="entry name" value="EAL"/>
    <property type="match status" value="1"/>
</dbReference>
<dbReference type="Pfam" id="PF00563">
    <property type="entry name" value="EAL"/>
    <property type="match status" value="1"/>
</dbReference>
<dbReference type="PANTHER" id="PTHR44757:SF2">
    <property type="entry name" value="BIOFILM ARCHITECTURE MAINTENANCE PROTEIN MBAA"/>
    <property type="match status" value="1"/>
</dbReference>